<gene>
    <name evidence="1" type="ORF">PEVE_00044516</name>
</gene>
<comment type="caution">
    <text evidence="1">The sequence shown here is derived from an EMBL/GenBank/DDBJ whole genome shotgun (WGS) entry which is preliminary data.</text>
</comment>
<proteinExistence type="predicted"/>
<accession>A0ABN8PTK3</accession>
<sequence>MQVEIKAGLYHCLKISNQERHKYCPVNSWCKFKKGLPCPNKPHHLDG</sequence>
<protein>
    <submittedName>
        <fullName evidence="1">Uncharacterized protein</fullName>
    </submittedName>
</protein>
<dbReference type="EMBL" id="CALNXI010000947">
    <property type="protein sequence ID" value="CAH3148225.1"/>
    <property type="molecule type" value="Genomic_DNA"/>
</dbReference>
<evidence type="ECO:0000313" key="2">
    <source>
        <dbReference type="Proteomes" id="UP001159427"/>
    </source>
</evidence>
<reference evidence="1 2" key="1">
    <citation type="submission" date="2022-05" db="EMBL/GenBank/DDBJ databases">
        <authorList>
            <consortium name="Genoscope - CEA"/>
            <person name="William W."/>
        </authorList>
    </citation>
    <scope>NUCLEOTIDE SEQUENCE [LARGE SCALE GENOMIC DNA]</scope>
</reference>
<evidence type="ECO:0000313" key="1">
    <source>
        <dbReference type="EMBL" id="CAH3148225.1"/>
    </source>
</evidence>
<name>A0ABN8PTK3_9CNID</name>
<dbReference type="Proteomes" id="UP001159427">
    <property type="component" value="Unassembled WGS sequence"/>
</dbReference>
<keyword evidence="2" id="KW-1185">Reference proteome</keyword>
<organism evidence="1 2">
    <name type="scientific">Porites evermanni</name>
    <dbReference type="NCBI Taxonomy" id="104178"/>
    <lineage>
        <taxon>Eukaryota</taxon>
        <taxon>Metazoa</taxon>
        <taxon>Cnidaria</taxon>
        <taxon>Anthozoa</taxon>
        <taxon>Hexacorallia</taxon>
        <taxon>Scleractinia</taxon>
        <taxon>Fungiina</taxon>
        <taxon>Poritidae</taxon>
        <taxon>Porites</taxon>
    </lineage>
</organism>